<dbReference type="PANTHER" id="PTHR22812">
    <property type="entry name" value="CHROMOBOX PROTEIN"/>
    <property type="match status" value="1"/>
</dbReference>
<keyword evidence="5" id="KW-1185">Reference proteome</keyword>
<dbReference type="OrthoDB" id="8192126at2759"/>
<feature type="domain" description="Chromo" evidence="4">
    <location>
        <begin position="13"/>
        <end position="81"/>
    </location>
</feature>
<gene>
    <name evidence="6" type="primary">LOC34621928</name>
</gene>
<dbReference type="CDD" id="cd00024">
    <property type="entry name" value="CD_CSD"/>
    <property type="match status" value="1"/>
</dbReference>
<feature type="compositionally biased region" description="Low complexity" evidence="3">
    <location>
        <begin position="284"/>
        <end position="301"/>
    </location>
</feature>
<reference evidence="6" key="1">
    <citation type="submission" date="2025-08" db="UniProtKB">
        <authorList>
            <consortium name="RefSeq"/>
        </authorList>
    </citation>
    <scope>IDENTIFICATION</scope>
</reference>
<dbReference type="GeneID" id="34621928"/>
<name>A0A6P6RZU6_9EIME</name>
<accession>A0A6P6RZU6</accession>
<keyword evidence="6" id="KW-0176">Collagen</keyword>
<dbReference type="InterPro" id="IPR016197">
    <property type="entry name" value="Chromo-like_dom_sf"/>
</dbReference>
<dbReference type="Gene3D" id="2.40.50.40">
    <property type="match status" value="1"/>
</dbReference>
<evidence type="ECO:0000256" key="2">
    <source>
        <dbReference type="ARBA" id="ARBA00023242"/>
    </source>
</evidence>
<dbReference type="InterPro" id="IPR023780">
    <property type="entry name" value="Chromo_domain"/>
</dbReference>
<comment type="subcellular location">
    <subcellularLocation>
        <location evidence="1">Nucleus</location>
    </subcellularLocation>
</comment>
<dbReference type="InterPro" id="IPR051219">
    <property type="entry name" value="Heterochromatin_chromo-domain"/>
</dbReference>
<evidence type="ECO:0000313" key="6">
    <source>
        <dbReference type="RefSeq" id="XP_026192882.1"/>
    </source>
</evidence>
<feature type="compositionally biased region" description="Basic residues" evidence="3">
    <location>
        <begin position="163"/>
        <end position="182"/>
    </location>
</feature>
<dbReference type="PROSITE" id="PS50013">
    <property type="entry name" value="CHROMO_2"/>
    <property type="match status" value="1"/>
</dbReference>
<proteinExistence type="predicted"/>
<dbReference type="Proteomes" id="UP000515125">
    <property type="component" value="Unplaced"/>
</dbReference>
<feature type="compositionally biased region" description="Low complexity" evidence="3">
    <location>
        <begin position="565"/>
        <end position="585"/>
    </location>
</feature>
<dbReference type="GO" id="GO:0005634">
    <property type="term" value="C:nucleus"/>
    <property type="evidence" value="ECO:0007669"/>
    <property type="project" value="UniProtKB-SubCell"/>
</dbReference>
<keyword evidence="2" id="KW-0539">Nucleus</keyword>
<evidence type="ECO:0000256" key="1">
    <source>
        <dbReference type="ARBA" id="ARBA00004123"/>
    </source>
</evidence>
<protein>
    <submittedName>
        <fullName evidence="6">Collagen alpha-1(I) chain</fullName>
    </submittedName>
</protein>
<dbReference type="SUPFAM" id="SSF54160">
    <property type="entry name" value="Chromo domain-like"/>
    <property type="match status" value="1"/>
</dbReference>
<feature type="compositionally biased region" description="Low complexity" evidence="3">
    <location>
        <begin position="107"/>
        <end position="146"/>
    </location>
</feature>
<dbReference type="RefSeq" id="XP_026192882.1">
    <property type="nucleotide sequence ID" value="XM_026337097.1"/>
</dbReference>
<dbReference type="AlphaFoldDB" id="A0A6P6RZU6"/>
<sequence length="845" mass="88815">MAMSDLEEGGDIYTVEKLVAFRYNGQTPEWRVRWQGYGPKDDTWETKKNLLMDSSFAFKHQMEQMERMYLARRAQQSRESKAGGPQGALRKSKGNAMESIPAQPVAEAQSGSESSSKSSTSSSEFSCSERSSNSDSGGDTSSSSGGEYAPDSECPPLSPFSASRRRIKGVPRTKPVRQRRRRCMDNLLQGEHARGASSRAFDRGLPASPQSKFGSEGEAQAWGGKVGAPPLYHPRQNLPAGPFRGVHLKGARGTVPLPAQRGAGIQGTPLRRLRLAAADGGSQAAPRSDGSAAPSSSWKSSPEMEAAGTSGVPAGFTVNEPSDDDLRPPFLSGAPLPSVRGFDDPTQHRMQQYAWGPPEGGPPVSASLFQCPPSYSSPPSGEPTGEIHAWSGTTPEGERFWQDGGWGPPAAGAVGGPCGSPTDSPFRDGHSIRPPSTWGTDGGLYGPLVTGAADGFLGLSGTEEGPLASHAKQTMPLVCANAASCYTPRRGKPTGLPEGAPGAPFGLVHSTGSTQLALVGCALPGGPAGTSEAPPGQQDLGWEGPRGPASASLDPSVSPGPLVHQKQQQQQTRQQQQTQQQQQQQVHVAASSSVRPLGLSRGLANKYPCETLFPGRVRILKIVRGEAAGEGGGGGVRGGLVHYMIAASPGGAADPSRTVWGTCSIPEARRFCPGALCDYLLRKALFRNGDKQTARGPPPVAAAPTGRCSAVTNTNIQPLGANRNDAAALQDTCRGHSGGSSAHMPLVKIWPSTSSPNGYAGGVSSTNAIRGLRGGVSGRGLLPDSPGGSYGGLNTDRKSLRKRLEGQSWGNCAQPAIYAHRSEVEEGEYWGKRQSCRYKYWRVCW</sequence>
<organism evidence="5 6">
    <name type="scientific">Cyclospora cayetanensis</name>
    <dbReference type="NCBI Taxonomy" id="88456"/>
    <lineage>
        <taxon>Eukaryota</taxon>
        <taxon>Sar</taxon>
        <taxon>Alveolata</taxon>
        <taxon>Apicomplexa</taxon>
        <taxon>Conoidasida</taxon>
        <taxon>Coccidia</taxon>
        <taxon>Eucoccidiorida</taxon>
        <taxon>Eimeriorina</taxon>
        <taxon>Eimeriidae</taxon>
        <taxon>Cyclospora</taxon>
    </lineage>
</organism>
<evidence type="ECO:0000313" key="5">
    <source>
        <dbReference type="Proteomes" id="UP000515125"/>
    </source>
</evidence>
<feature type="region of interest" description="Disordered" evidence="3">
    <location>
        <begin position="527"/>
        <end position="589"/>
    </location>
</feature>
<evidence type="ECO:0000256" key="3">
    <source>
        <dbReference type="SAM" id="MobiDB-lite"/>
    </source>
</evidence>
<dbReference type="InterPro" id="IPR000953">
    <property type="entry name" value="Chromo/chromo_shadow_dom"/>
</dbReference>
<feature type="region of interest" description="Disordered" evidence="3">
    <location>
        <begin position="72"/>
        <end position="433"/>
    </location>
</feature>
<evidence type="ECO:0000259" key="4">
    <source>
        <dbReference type="PROSITE" id="PS50013"/>
    </source>
</evidence>
<dbReference type="Pfam" id="PF00385">
    <property type="entry name" value="Chromo"/>
    <property type="match status" value="1"/>
</dbReference>